<organism evidence="9 10">
    <name type="scientific">Streptomyces decoyicus</name>
    <dbReference type="NCBI Taxonomy" id="249567"/>
    <lineage>
        <taxon>Bacteria</taxon>
        <taxon>Bacillati</taxon>
        <taxon>Actinomycetota</taxon>
        <taxon>Actinomycetes</taxon>
        <taxon>Kitasatosporales</taxon>
        <taxon>Streptomycetaceae</taxon>
        <taxon>Streptomyces</taxon>
    </lineage>
</organism>
<feature type="transmembrane region" description="Helical" evidence="8">
    <location>
        <begin position="44"/>
        <end position="67"/>
    </location>
</feature>
<evidence type="ECO:0000256" key="3">
    <source>
        <dbReference type="ARBA" id="ARBA00022692"/>
    </source>
</evidence>
<dbReference type="PANTHER" id="PTHR42718">
    <property type="entry name" value="MAJOR FACILITATOR SUPERFAMILY MULTIDRUG TRANSPORTER MFSC"/>
    <property type="match status" value="1"/>
</dbReference>
<dbReference type="SUPFAM" id="SSF103473">
    <property type="entry name" value="MFS general substrate transporter"/>
    <property type="match status" value="1"/>
</dbReference>
<keyword evidence="10" id="KW-1185">Reference proteome</keyword>
<keyword evidence="4 8" id="KW-1133">Transmembrane helix</keyword>
<dbReference type="RefSeq" id="WP_326619447.1">
    <property type="nucleotide sequence ID" value="NZ_CP109106.1"/>
</dbReference>
<comment type="subcellular location">
    <subcellularLocation>
        <location evidence="1">Membrane</location>
        <topology evidence="1">Multi-pass membrane protein</topology>
    </subcellularLocation>
</comment>
<reference evidence="9 10" key="1">
    <citation type="submission" date="2022-10" db="EMBL/GenBank/DDBJ databases">
        <title>The complete genomes of actinobacterial strains from the NBC collection.</title>
        <authorList>
            <person name="Joergensen T.S."/>
            <person name="Alvarez Arevalo M."/>
            <person name="Sterndorff E.B."/>
            <person name="Faurdal D."/>
            <person name="Vuksanovic O."/>
            <person name="Mourched A.-S."/>
            <person name="Charusanti P."/>
            <person name="Shaw S."/>
            <person name="Blin K."/>
            <person name="Weber T."/>
        </authorList>
    </citation>
    <scope>NUCLEOTIDE SEQUENCE [LARGE SCALE GENOMIC DNA]</scope>
    <source>
        <strain evidence="9 10">NBC 01774</strain>
    </source>
</reference>
<feature type="transmembrane region" description="Helical" evidence="8">
    <location>
        <begin position="88"/>
        <end position="105"/>
    </location>
</feature>
<name>A0ABZ1FHN9_9ACTN</name>
<dbReference type="PANTHER" id="PTHR42718:SF9">
    <property type="entry name" value="MAJOR FACILITATOR SUPERFAMILY MULTIDRUG TRANSPORTER MFSC"/>
    <property type="match status" value="1"/>
</dbReference>
<protein>
    <recommendedName>
        <fullName evidence="11">Major facilitator superfamily (MFS) profile domain-containing protein</fullName>
    </recommendedName>
</protein>
<feature type="region of interest" description="Disordered" evidence="7">
    <location>
        <begin position="1"/>
        <end position="41"/>
    </location>
</feature>
<keyword evidence="5 8" id="KW-0472">Membrane</keyword>
<keyword evidence="2" id="KW-0813">Transport</keyword>
<dbReference type="Gene3D" id="1.20.1250.20">
    <property type="entry name" value="MFS general substrate transporter like domains"/>
    <property type="match status" value="1"/>
</dbReference>
<evidence type="ECO:0000256" key="1">
    <source>
        <dbReference type="ARBA" id="ARBA00004141"/>
    </source>
</evidence>
<dbReference type="InterPro" id="IPR036259">
    <property type="entry name" value="MFS_trans_sf"/>
</dbReference>
<evidence type="ECO:0000256" key="5">
    <source>
        <dbReference type="ARBA" id="ARBA00023136"/>
    </source>
</evidence>
<evidence type="ECO:0000256" key="4">
    <source>
        <dbReference type="ARBA" id="ARBA00022989"/>
    </source>
</evidence>
<dbReference type="Proteomes" id="UP001344251">
    <property type="component" value="Chromosome"/>
</dbReference>
<dbReference type="EMBL" id="CP109106">
    <property type="protein sequence ID" value="WSB69899.1"/>
    <property type="molecule type" value="Genomic_DNA"/>
</dbReference>
<evidence type="ECO:0000256" key="7">
    <source>
        <dbReference type="SAM" id="MobiDB-lite"/>
    </source>
</evidence>
<proteinExistence type="predicted"/>
<gene>
    <name evidence="9" type="ORF">OG863_19160</name>
</gene>
<evidence type="ECO:0000313" key="10">
    <source>
        <dbReference type="Proteomes" id="UP001344251"/>
    </source>
</evidence>
<sequence>MGQVVVQGRGAGAQGLGDDDSREPDDPPTRRRRTAAGSGEPRSALTALAVCGSGQGLFAVPFFTTALHRVRPHETGSAAGLLNAPRQLGGTLGIALLCTIFLHAVSDGPSEPARAVLNGARHAFWVSVGLIAATGVAAALLHAASRRNRGRGTEEGG</sequence>
<evidence type="ECO:0000256" key="6">
    <source>
        <dbReference type="ARBA" id="ARBA00023251"/>
    </source>
</evidence>
<evidence type="ECO:0000256" key="8">
    <source>
        <dbReference type="SAM" id="Phobius"/>
    </source>
</evidence>
<accession>A0ABZ1FHN9</accession>
<keyword evidence="6" id="KW-0046">Antibiotic resistance</keyword>
<evidence type="ECO:0000313" key="9">
    <source>
        <dbReference type="EMBL" id="WSB69899.1"/>
    </source>
</evidence>
<evidence type="ECO:0008006" key="11">
    <source>
        <dbReference type="Google" id="ProtNLM"/>
    </source>
</evidence>
<evidence type="ECO:0000256" key="2">
    <source>
        <dbReference type="ARBA" id="ARBA00022448"/>
    </source>
</evidence>
<feature type="transmembrane region" description="Helical" evidence="8">
    <location>
        <begin position="125"/>
        <end position="144"/>
    </location>
</feature>
<keyword evidence="3 8" id="KW-0812">Transmembrane</keyword>